<keyword evidence="2" id="KW-1185">Reference proteome</keyword>
<proteinExistence type="predicted"/>
<name>A0A7S7AH00_9GAMM</name>
<protein>
    <submittedName>
        <fullName evidence="1">DUF3396 domain-containing protein</fullName>
    </submittedName>
</protein>
<dbReference type="InterPro" id="IPR021815">
    <property type="entry name" value="TsiV"/>
</dbReference>
<dbReference type="EMBL" id="CP048659">
    <property type="protein sequence ID" value="QOW45454.1"/>
    <property type="molecule type" value="Genomic_DNA"/>
</dbReference>
<evidence type="ECO:0000313" key="1">
    <source>
        <dbReference type="EMBL" id="QOW45454.1"/>
    </source>
</evidence>
<dbReference type="Pfam" id="PF11876">
    <property type="entry name" value="TsiV"/>
    <property type="match status" value="1"/>
</dbReference>
<dbReference type="Proteomes" id="UP000593966">
    <property type="component" value="Chromosome"/>
</dbReference>
<accession>A0A7S7AH00</accession>
<sequence length="426" mass="49360">MKDVELKVPEQQDLIFELKKAERELRLIDDQNRPLAKLALTIQLYYLDGATAESKRKALEIIAQFKQKYASHLKAQFTQNNRGFVKFNEKNYQSFLKKAEQNIQANDDLFTYYLSSDEDGEFADDYVLEFFTAYPDSEPATDQDLQLSYASLTLPVSMIETKEGLEGYQQWIHLFIHSFSVFHGYAGLTLKTPYDRHPFQSYEYDITHKYWGITPDGGAFFKHGWQTGLRSISWQTFIGARLKDKVIQQPYYQETLKNYPDVKSTEINGCLILQAGDIPRLANVKEPLPLSYVVVNQLCRIIMTKKPLGPLHTGSQGPLYSYTQTYYWLHRWNNDNFEKGIFNPQGKKQELLHVLGESGYDHQPVPYSGMWKPFDFEGLSQHLTVGQEFPEEAKYIRKSGRISSKNAVWCLEKRDDHGPVLLPNPF</sequence>
<reference evidence="1 2" key="1">
    <citation type="submission" date="2020-02" db="EMBL/GenBank/DDBJ databases">
        <title>Tigecycline-resistant Acinetobacter species from pigs and migratory birds.</title>
        <authorList>
            <person name="Chen C."/>
            <person name="Sun J."/>
            <person name="Liao X.-P."/>
            <person name="Liu Y.-H."/>
        </authorList>
    </citation>
    <scope>NUCLEOTIDE SEQUENCE [LARGE SCALE GENOMIC DNA]</scope>
    <source>
        <strain evidence="1 2">YH12207_T</strain>
    </source>
</reference>
<gene>
    <name evidence="1" type="ORF">G0028_05825</name>
</gene>
<dbReference type="AlphaFoldDB" id="A0A7S7AH00"/>
<evidence type="ECO:0000313" key="2">
    <source>
        <dbReference type="Proteomes" id="UP000593966"/>
    </source>
</evidence>
<dbReference type="RefSeq" id="WP_180044861.1">
    <property type="nucleotide sequence ID" value="NZ_CP048659.1"/>
</dbReference>
<organism evidence="1 2">
    <name type="scientific">Acinetobacter piscicola</name>
    <dbReference type="NCBI Taxonomy" id="2006115"/>
    <lineage>
        <taxon>Bacteria</taxon>
        <taxon>Pseudomonadati</taxon>
        <taxon>Pseudomonadota</taxon>
        <taxon>Gammaproteobacteria</taxon>
        <taxon>Moraxellales</taxon>
        <taxon>Moraxellaceae</taxon>
        <taxon>Acinetobacter</taxon>
    </lineage>
</organism>